<dbReference type="PANTHER" id="PTHR18916">
    <property type="entry name" value="DYNACTIN 1-RELATED MICROTUBULE-BINDING"/>
    <property type="match status" value="1"/>
</dbReference>
<dbReference type="PANTHER" id="PTHR18916:SF85">
    <property type="entry name" value="TUBULIN-FOLDING COFACTOR B"/>
    <property type="match status" value="1"/>
</dbReference>
<dbReference type="SUPFAM" id="SSF54236">
    <property type="entry name" value="Ubiquitin-like"/>
    <property type="match status" value="1"/>
</dbReference>
<dbReference type="SMART" id="SM01052">
    <property type="entry name" value="CAP_GLY"/>
    <property type="match status" value="1"/>
</dbReference>
<dbReference type="GO" id="GO:0005829">
    <property type="term" value="C:cytosol"/>
    <property type="evidence" value="ECO:0007669"/>
    <property type="project" value="UniProtKB-ARBA"/>
</dbReference>
<proteinExistence type="inferred from homology"/>
<dbReference type="SUPFAM" id="SSF74924">
    <property type="entry name" value="Cap-Gly domain"/>
    <property type="match status" value="1"/>
</dbReference>
<evidence type="ECO:0000256" key="1">
    <source>
        <dbReference type="ARBA" id="ARBA00004496"/>
    </source>
</evidence>
<dbReference type="GO" id="GO:0043014">
    <property type="term" value="F:alpha-tubulin binding"/>
    <property type="evidence" value="ECO:0007669"/>
    <property type="project" value="InterPro"/>
</dbReference>
<dbReference type="GO" id="GO:0007023">
    <property type="term" value="P:post-chaperonin tubulin folding pathway"/>
    <property type="evidence" value="ECO:0007669"/>
    <property type="project" value="InterPro"/>
</dbReference>
<dbReference type="InterPro" id="IPR029071">
    <property type="entry name" value="Ubiquitin-like_domsf"/>
</dbReference>
<reference evidence="6" key="1">
    <citation type="submission" date="2021-01" db="EMBL/GenBank/DDBJ databases">
        <authorList>
            <person name="Corre E."/>
            <person name="Pelletier E."/>
            <person name="Niang G."/>
            <person name="Scheremetjew M."/>
            <person name="Finn R."/>
            <person name="Kale V."/>
            <person name="Holt S."/>
            <person name="Cochrane G."/>
            <person name="Meng A."/>
            <person name="Brown T."/>
            <person name="Cohen L."/>
        </authorList>
    </citation>
    <scope>NUCLEOTIDE SEQUENCE</scope>
    <source>
        <strain evidence="6">NIES-2562</strain>
    </source>
</reference>
<dbReference type="PROSITE" id="PS50245">
    <property type="entry name" value="CAP_GLY_2"/>
    <property type="match status" value="1"/>
</dbReference>
<dbReference type="InterPro" id="IPR045172">
    <property type="entry name" value="TBCB_Ubl"/>
</dbReference>
<dbReference type="EMBL" id="HBIB01036668">
    <property type="protein sequence ID" value="CAE0261546.1"/>
    <property type="molecule type" value="Transcribed_RNA"/>
</dbReference>
<protein>
    <recommendedName>
        <fullName evidence="5">CAP-Gly domain-containing protein</fullName>
    </recommendedName>
</protein>
<dbReference type="InterPro" id="IPR000938">
    <property type="entry name" value="CAP-Gly_domain"/>
</dbReference>
<accession>A0A7S3DLV7</accession>
<keyword evidence="3" id="KW-0143">Chaperone</keyword>
<dbReference type="AlphaFoldDB" id="A0A7S3DLV7"/>
<keyword evidence="2" id="KW-0963">Cytoplasm</keyword>
<organism evidence="6">
    <name type="scientific">Palpitomonas bilix</name>
    <dbReference type="NCBI Taxonomy" id="652834"/>
    <lineage>
        <taxon>Eukaryota</taxon>
        <taxon>Eukaryota incertae sedis</taxon>
    </lineage>
</organism>
<comment type="similarity">
    <text evidence="4">Belongs to the TBCB family.</text>
</comment>
<evidence type="ECO:0000256" key="2">
    <source>
        <dbReference type="ARBA" id="ARBA00022490"/>
    </source>
</evidence>
<dbReference type="Gene3D" id="2.30.30.190">
    <property type="entry name" value="CAP Gly-rich-like domain"/>
    <property type="match status" value="1"/>
</dbReference>
<evidence type="ECO:0000256" key="4">
    <source>
        <dbReference type="ARBA" id="ARBA00025779"/>
    </source>
</evidence>
<dbReference type="GO" id="GO:0007021">
    <property type="term" value="P:tubulin complex assembly"/>
    <property type="evidence" value="ECO:0007669"/>
    <property type="project" value="InterPro"/>
</dbReference>
<dbReference type="Gene3D" id="3.10.20.90">
    <property type="entry name" value="Phosphatidylinositol 3-kinase Catalytic Subunit, Chain A, domain 1"/>
    <property type="match status" value="1"/>
</dbReference>
<dbReference type="PROSITE" id="PS00845">
    <property type="entry name" value="CAP_GLY_1"/>
    <property type="match status" value="1"/>
</dbReference>
<dbReference type="FunFam" id="2.30.30.190:FF:000013">
    <property type="entry name" value="Tubulin-folding cofactor B"/>
    <property type="match status" value="1"/>
</dbReference>
<dbReference type="CDD" id="cd01789">
    <property type="entry name" value="Ubl_TBCB"/>
    <property type="match status" value="1"/>
</dbReference>
<dbReference type="GO" id="GO:0035371">
    <property type="term" value="C:microtubule plus-end"/>
    <property type="evidence" value="ECO:0007669"/>
    <property type="project" value="TreeGrafter"/>
</dbReference>
<dbReference type="InterPro" id="IPR000626">
    <property type="entry name" value="Ubiquitin-like_dom"/>
</dbReference>
<dbReference type="GO" id="GO:0031122">
    <property type="term" value="P:cytoplasmic microtubule organization"/>
    <property type="evidence" value="ECO:0007669"/>
    <property type="project" value="TreeGrafter"/>
</dbReference>
<gene>
    <name evidence="6" type="ORF">PBIL07802_LOCUS23839</name>
</gene>
<sequence length="293" mass="33200">MEVKNIGNPPHPLPGFKPIGTMGDLRDYVVSGGEELGGMKQAESTVFFHITHSNLQAKFMEIRLDLHMTIASVKEKIRNHTGTAVQHMDLVLKDQSNKPLVELNDDTKMLGFYSPQNGYYIHVIDNDPHSLSKKGGLDDVSQVKKYTMSDEEYDKRENTYKKYKEKMRETDPTWTLQKEIAKRNGQPIPETINDPEFQKDEAEAIAVGKRCQVYPGDRRGEVMYVGKVEGLPLGYWVGVKYDEPVGKNDGSVRGQRYFECDMKYGAFIRPSNVTVGDFPPEDDELLLGDGDEM</sequence>
<dbReference type="Pfam" id="PF14560">
    <property type="entry name" value="Ubiquitin_2"/>
    <property type="match status" value="1"/>
</dbReference>
<dbReference type="GO" id="GO:0005634">
    <property type="term" value="C:nucleus"/>
    <property type="evidence" value="ECO:0007669"/>
    <property type="project" value="TreeGrafter"/>
</dbReference>
<dbReference type="InterPro" id="IPR036859">
    <property type="entry name" value="CAP-Gly_dom_sf"/>
</dbReference>
<name>A0A7S3DLV7_9EUKA</name>
<feature type="domain" description="CAP-Gly" evidence="5">
    <location>
        <begin position="234"/>
        <end position="269"/>
    </location>
</feature>
<evidence type="ECO:0000313" key="6">
    <source>
        <dbReference type="EMBL" id="CAE0261546.1"/>
    </source>
</evidence>
<evidence type="ECO:0000259" key="5">
    <source>
        <dbReference type="PROSITE" id="PS50245"/>
    </source>
</evidence>
<evidence type="ECO:0000256" key="3">
    <source>
        <dbReference type="ARBA" id="ARBA00023186"/>
    </source>
</evidence>
<comment type="subcellular location">
    <subcellularLocation>
        <location evidence="1">Cytoplasm</location>
    </subcellularLocation>
</comment>
<dbReference type="GO" id="GO:0051010">
    <property type="term" value="F:microtubule plus-end binding"/>
    <property type="evidence" value="ECO:0007669"/>
    <property type="project" value="TreeGrafter"/>
</dbReference>
<dbReference type="Pfam" id="PF01302">
    <property type="entry name" value="CAP_GLY"/>
    <property type="match status" value="1"/>
</dbReference>